<feature type="region of interest" description="Disordered" evidence="1">
    <location>
        <begin position="101"/>
        <end position="142"/>
    </location>
</feature>
<reference evidence="2" key="1">
    <citation type="journal article" date="2023" name="DNA Res.">
        <title>Chromosome-level genome assembly of Phrynocephalus forsythii using third-generation DNA sequencing and Hi-C analysis.</title>
        <authorList>
            <person name="Qi Y."/>
            <person name="Zhao W."/>
            <person name="Zhao Y."/>
            <person name="Niu C."/>
            <person name="Cao S."/>
            <person name="Zhang Y."/>
        </authorList>
    </citation>
    <scope>NUCLEOTIDE SEQUENCE</scope>
    <source>
        <tissue evidence="2">Muscle</tissue>
    </source>
</reference>
<dbReference type="InterPro" id="IPR042566">
    <property type="entry name" value="L1_C"/>
</dbReference>
<evidence type="ECO:0000256" key="1">
    <source>
        <dbReference type="SAM" id="MobiDB-lite"/>
    </source>
</evidence>
<dbReference type="EMBL" id="JAPFRF010000008">
    <property type="protein sequence ID" value="KAJ7324437.1"/>
    <property type="molecule type" value="Genomic_DNA"/>
</dbReference>
<evidence type="ECO:0000313" key="2">
    <source>
        <dbReference type="EMBL" id="KAJ7324437.1"/>
    </source>
</evidence>
<feature type="compositionally biased region" description="Acidic residues" evidence="1">
    <location>
        <begin position="108"/>
        <end position="120"/>
    </location>
</feature>
<dbReference type="Proteomes" id="UP001142489">
    <property type="component" value="Unassembled WGS sequence"/>
</dbReference>
<gene>
    <name evidence="2" type="ORF">JRQ81_017457</name>
</gene>
<protein>
    <submittedName>
        <fullName evidence="2">Uncharacterized protein</fullName>
    </submittedName>
</protein>
<dbReference type="AlphaFoldDB" id="A0A9Q0XRB9"/>
<dbReference type="Gene3D" id="3.30.250.20">
    <property type="entry name" value="L1 transposable element, C-terminal domain"/>
    <property type="match status" value="1"/>
</dbReference>
<sequence>MNILRLKPELLKIQDAAIQAFNDVSEHTIAWLHEMKLITTILRDKSIKYSWGYPVFIVIYYKDQVYRKEDRDSALNWMREMDILLKKKEWQAVIQKKKGIEATLGSDPDSETDPEDECESSDGKDMKEGELIEQETSKPLKQ</sequence>
<evidence type="ECO:0000313" key="3">
    <source>
        <dbReference type="Proteomes" id="UP001142489"/>
    </source>
</evidence>
<comment type="caution">
    <text evidence="2">The sequence shown here is derived from an EMBL/GenBank/DDBJ whole genome shotgun (WGS) entry which is preliminary data.</text>
</comment>
<dbReference type="OrthoDB" id="9909646at2759"/>
<name>A0A9Q0XRB9_9SAUR</name>
<keyword evidence="3" id="KW-1185">Reference proteome</keyword>
<proteinExistence type="predicted"/>
<feature type="compositionally biased region" description="Basic and acidic residues" evidence="1">
    <location>
        <begin position="121"/>
        <end position="142"/>
    </location>
</feature>
<organism evidence="2 3">
    <name type="scientific">Phrynocephalus forsythii</name>
    <dbReference type="NCBI Taxonomy" id="171643"/>
    <lineage>
        <taxon>Eukaryota</taxon>
        <taxon>Metazoa</taxon>
        <taxon>Chordata</taxon>
        <taxon>Craniata</taxon>
        <taxon>Vertebrata</taxon>
        <taxon>Euteleostomi</taxon>
        <taxon>Lepidosauria</taxon>
        <taxon>Squamata</taxon>
        <taxon>Bifurcata</taxon>
        <taxon>Unidentata</taxon>
        <taxon>Episquamata</taxon>
        <taxon>Toxicofera</taxon>
        <taxon>Iguania</taxon>
        <taxon>Acrodonta</taxon>
        <taxon>Agamidae</taxon>
        <taxon>Agaminae</taxon>
        <taxon>Phrynocephalus</taxon>
    </lineage>
</organism>
<accession>A0A9Q0XRB9</accession>